<dbReference type="AlphaFoldDB" id="A0A6C0IGJ4"/>
<dbReference type="InterPro" id="IPR017905">
    <property type="entry name" value="ERV/ALR_sulphydryl_oxidase"/>
</dbReference>
<name>A0A6C0IGJ4_9ZZZZ</name>
<dbReference type="Pfam" id="PF04777">
    <property type="entry name" value="Evr1_Alr"/>
    <property type="match status" value="1"/>
</dbReference>
<evidence type="ECO:0000259" key="7">
    <source>
        <dbReference type="PROSITE" id="PS51324"/>
    </source>
</evidence>
<organism evidence="8">
    <name type="scientific">viral metagenome</name>
    <dbReference type="NCBI Taxonomy" id="1070528"/>
    <lineage>
        <taxon>unclassified sequences</taxon>
        <taxon>metagenomes</taxon>
        <taxon>organismal metagenomes</taxon>
    </lineage>
</organism>
<evidence type="ECO:0000313" key="8">
    <source>
        <dbReference type="EMBL" id="QHT92351.1"/>
    </source>
</evidence>
<dbReference type="EC" id="1.8.3.2" evidence="2"/>
<dbReference type="EMBL" id="MN740183">
    <property type="protein sequence ID" value="QHT92351.1"/>
    <property type="molecule type" value="Genomic_DNA"/>
</dbReference>
<protein>
    <recommendedName>
        <fullName evidence="2">thiol oxidase</fullName>
        <ecNumber evidence="2">1.8.3.2</ecNumber>
    </recommendedName>
</protein>
<feature type="domain" description="ERV/ALR sulfhydryl oxidase" evidence="7">
    <location>
        <begin position="2"/>
        <end position="107"/>
    </location>
</feature>
<accession>A0A6C0IGJ4</accession>
<keyword evidence="5" id="KW-0560">Oxidoreductase</keyword>
<dbReference type="GO" id="GO:0016972">
    <property type="term" value="F:thiol oxidase activity"/>
    <property type="evidence" value="ECO:0007669"/>
    <property type="project" value="UniProtKB-EC"/>
</dbReference>
<keyword evidence="4" id="KW-0274">FAD</keyword>
<evidence type="ECO:0000256" key="1">
    <source>
        <dbReference type="ARBA" id="ARBA00001974"/>
    </source>
</evidence>
<keyword evidence="3" id="KW-0285">Flavoprotein</keyword>
<dbReference type="InterPro" id="IPR036774">
    <property type="entry name" value="ERV/ALR_sulphydryl_oxid_sf"/>
</dbReference>
<evidence type="ECO:0000256" key="5">
    <source>
        <dbReference type="ARBA" id="ARBA00023002"/>
    </source>
</evidence>
<keyword evidence="6" id="KW-1015">Disulfide bond</keyword>
<sequence length="155" mass="18520">MESPQNHIWGPALWTLLHSSAERIGLQQLKRLPQEESRIWINLLSSLRYSLPCPLCKKHFTAYFSNNPIVHVEKDSIREWLFQLHERVNQQTSKPYTITIDALPEIYGIPFQYTVYSKTVSTHMILAMRKGWCSREDVQRTIRCMEEIRRFYDFF</sequence>
<reference evidence="8" key="1">
    <citation type="journal article" date="2020" name="Nature">
        <title>Giant virus diversity and host interactions through global metagenomics.</title>
        <authorList>
            <person name="Schulz F."/>
            <person name="Roux S."/>
            <person name="Paez-Espino D."/>
            <person name="Jungbluth S."/>
            <person name="Walsh D.A."/>
            <person name="Denef V.J."/>
            <person name="McMahon K.D."/>
            <person name="Konstantinidis K.T."/>
            <person name="Eloe-Fadrosh E.A."/>
            <person name="Kyrpides N.C."/>
            <person name="Woyke T."/>
        </authorList>
    </citation>
    <scope>NUCLEOTIDE SEQUENCE</scope>
    <source>
        <strain evidence="8">GVMAG-M-3300023184-88</strain>
    </source>
</reference>
<proteinExistence type="predicted"/>
<evidence type="ECO:0000256" key="3">
    <source>
        <dbReference type="ARBA" id="ARBA00022630"/>
    </source>
</evidence>
<dbReference type="SUPFAM" id="SSF69000">
    <property type="entry name" value="FAD-dependent thiol oxidase"/>
    <property type="match status" value="1"/>
</dbReference>
<evidence type="ECO:0000256" key="2">
    <source>
        <dbReference type="ARBA" id="ARBA00012512"/>
    </source>
</evidence>
<evidence type="ECO:0000256" key="4">
    <source>
        <dbReference type="ARBA" id="ARBA00022827"/>
    </source>
</evidence>
<evidence type="ECO:0000256" key="6">
    <source>
        <dbReference type="ARBA" id="ARBA00023157"/>
    </source>
</evidence>
<comment type="cofactor">
    <cofactor evidence="1">
        <name>FAD</name>
        <dbReference type="ChEBI" id="CHEBI:57692"/>
    </cofactor>
</comment>
<dbReference type="Gene3D" id="1.20.120.310">
    <property type="entry name" value="ERV/ALR sulfhydryl oxidase domain"/>
    <property type="match status" value="1"/>
</dbReference>
<dbReference type="PROSITE" id="PS51324">
    <property type="entry name" value="ERV_ALR"/>
    <property type="match status" value="1"/>
</dbReference>